<feature type="region of interest" description="Disordered" evidence="1">
    <location>
        <begin position="83"/>
        <end position="111"/>
    </location>
</feature>
<gene>
    <name evidence="2" type="ORF">MKW94_017143</name>
</gene>
<evidence type="ECO:0000313" key="2">
    <source>
        <dbReference type="EMBL" id="MCL7030978.1"/>
    </source>
</evidence>
<reference evidence="2" key="1">
    <citation type="submission" date="2022-03" db="EMBL/GenBank/DDBJ databases">
        <title>A functionally conserved STORR gene fusion in Papaver species that diverged 16.8 million years ago.</title>
        <authorList>
            <person name="Catania T."/>
        </authorList>
    </citation>
    <scope>NUCLEOTIDE SEQUENCE</scope>
    <source>
        <strain evidence="2">S-191538</strain>
    </source>
</reference>
<protein>
    <submittedName>
        <fullName evidence="2">Uncharacterized protein</fullName>
    </submittedName>
</protein>
<dbReference type="PANTHER" id="PTHR47207:SF2">
    <property type="entry name" value="LARGE RIBOSOMAL SUBUNIT PROTEIN P3Y-RELATED"/>
    <property type="match status" value="1"/>
</dbReference>
<sequence>MGVYTFECRSADDGVWSAKQYSGDLVASAALTYDLQRKLVKEAQSRDSFGDVQSSYSLITPSSAVVIGGTLTASGGGGVLTSGSVGTAVAEEPTAEDKKEDEEETDDEMGSIFDDIECKVLEF</sequence>
<feature type="compositionally biased region" description="Acidic residues" evidence="1">
    <location>
        <begin position="99"/>
        <end position="109"/>
    </location>
</feature>
<proteinExistence type="predicted"/>
<dbReference type="AlphaFoldDB" id="A0AA41VAI0"/>
<accession>A0AA41VAI0</accession>
<dbReference type="GO" id="GO:0005840">
    <property type="term" value="C:ribosome"/>
    <property type="evidence" value="ECO:0007669"/>
    <property type="project" value="InterPro"/>
</dbReference>
<comment type="caution">
    <text evidence="2">The sequence shown here is derived from an EMBL/GenBank/DDBJ whole genome shotgun (WGS) entry which is preliminary data.</text>
</comment>
<keyword evidence="3" id="KW-1185">Reference proteome</keyword>
<dbReference type="PANTHER" id="PTHR47207">
    <property type="entry name" value="60S ACIDIC RIBOSOMAL PROTEIN P3-1-RELATED"/>
    <property type="match status" value="1"/>
</dbReference>
<dbReference type="GO" id="GO:0003735">
    <property type="term" value="F:structural constituent of ribosome"/>
    <property type="evidence" value="ECO:0007669"/>
    <property type="project" value="InterPro"/>
</dbReference>
<dbReference type="Proteomes" id="UP001177140">
    <property type="component" value="Unassembled WGS sequence"/>
</dbReference>
<dbReference type="InterPro" id="IPR044252">
    <property type="entry name" value="RPP3"/>
</dbReference>
<feature type="compositionally biased region" description="Low complexity" evidence="1">
    <location>
        <begin position="83"/>
        <end position="92"/>
    </location>
</feature>
<name>A0AA41VAI0_PAPNU</name>
<evidence type="ECO:0000256" key="1">
    <source>
        <dbReference type="SAM" id="MobiDB-lite"/>
    </source>
</evidence>
<organism evidence="2 3">
    <name type="scientific">Papaver nudicaule</name>
    <name type="common">Iceland poppy</name>
    <dbReference type="NCBI Taxonomy" id="74823"/>
    <lineage>
        <taxon>Eukaryota</taxon>
        <taxon>Viridiplantae</taxon>
        <taxon>Streptophyta</taxon>
        <taxon>Embryophyta</taxon>
        <taxon>Tracheophyta</taxon>
        <taxon>Spermatophyta</taxon>
        <taxon>Magnoliopsida</taxon>
        <taxon>Ranunculales</taxon>
        <taxon>Papaveraceae</taxon>
        <taxon>Papaveroideae</taxon>
        <taxon>Papaver</taxon>
    </lineage>
</organism>
<evidence type="ECO:0000313" key="3">
    <source>
        <dbReference type="Proteomes" id="UP001177140"/>
    </source>
</evidence>
<dbReference type="EMBL" id="JAJJMA010107477">
    <property type="protein sequence ID" value="MCL7030978.1"/>
    <property type="molecule type" value="Genomic_DNA"/>
</dbReference>